<dbReference type="Gene3D" id="3.40.50.720">
    <property type="entry name" value="NAD(P)-binding Rossmann-like Domain"/>
    <property type="match status" value="1"/>
</dbReference>
<accession>A0A844YZ76</accession>
<dbReference type="SUPFAM" id="SSF51735">
    <property type="entry name" value="NAD(P)-binding Rossmann-fold domains"/>
    <property type="match status" value="1"/>
</dbReference>
<dbReference type="OrthoDB" id="9793325at2"/>
<dbReference type="EMBL" id="WTYV01000002">
    <property type="protein sequence ID" value="MXO71023.1"/>
    <property type="molecule type" value="Genomic_DNA"/>
</dbReference>
<gene>
    <name evidence="2" type="ORF">GRI99_05140</name>
</gene>
<dbReference type="Pfam" id="PF00106">
    <property type="entry name" value="adh_short"/>
    <property type="match status" value="1"/>
</dbReference>
<dbReference type="PANTHER" id="PTHR42879:SF6">
    <property type="entry name" value="NADPH-DEPENDENT REDUCTASE BACG"/>
    <property type="match status" value="1"/>
</dbReference>
<evidence type="ECO:0000313" key="2">
    <source>
        <dbReference type="EMBL" id="MXO71023.1"/>
    </source>
</evidence>
<evidence type="ECO:0000313" key="3">
    <source>
        <dbReference type="Proteomes" id="UP000466966"/>
    </source>
</evidence>
<sequence>MDLGIRGRKAIVNGGSAGMGRSAVLSLAREGVECWVSARGEERLVEACRAIEQETGVPVHPIATDHSTDAGRELILAACPAPDILVGTCSPPPMTPDYKAIEEADWRSAIDISLLSPVAFMRAVVPGMAARGWGRVVNIATVAAKYPGEIRALSGSTRAALANYAVAVSKVEARHGVIINTLLPGMHHSAFVEKQFNERAAAKGITYDEEVAQFCRDWRIASEKFGDCDDVGDWVAMFCSAQANYITGQSLVIDGGATNSVF</sequence>
<keyword evidence="3" id="KW-1185">Reference proteome</keyword>
<dbReference type="PRINTS" id="PR00081">
    <property type="entry name" value="GDHRDH"/>
</dbReference>
<dbReference type="PANTHER" id="PTHR42879">
    <property type="entry name" value="3-OXOACYL-(ACYL-CARRIER-PROTEIN) REDUCTASE"/>
    <property type="match status" value="1"/>
</dbReference>
<dbReference type="Proteomes" id="UP000466966">
    <property type="component" value="Unassembled WGS sequence"/>
</dbReference>
<dbReference type="InterPro" id="IPR050259">
    <property type="entry name" value="SDR"/>
</dbReference>
<name>A0A844YZ76_9SPHN</name>
<comment type="caution">
    <text evidence="2">The sequence shown here is derived from an EMBL/GenBank/DDBJ whole genome shotgun (WGS) entry which is preliminary data.</text>
</comment>
<comment type="similarity">
    <text evidence="1">Belongs to the short-chain dehydrogenases/reductases (SDR) family.</text>
</comment>
<dbReference type="InterPro" id="IPR036291">
    <property type="entry name" value="NAD(P)-bd_dom_sf"/>
</dbReference>
<protein>
    <submittedName>
        <fullName evidence="2">SDR family oxidoreductase</fullName>
    </submittedName>
</protein>
<dbReference type="AlphaFoldDB" id="A0A844YZ76"/>
<dbReference type="RefSeq" id="WP_160770980.1">
    <property type="nucleotide sequence ID" value="NZ_WTYV01000002.1"/>
</dbReference>
<reference evidence="2 3" key="1">
    <citation type="submission" date="2019-12" db="EMBL/GenBank/DDBJ databases">
        <title>Genomic-based taxomic classification of the family Erythrobacteraceae.</title>
        <authorList>
            <person name="Xu L."/>
        </authorList>
    </citation>
    <scope>NUCLEOTIDE SEQUENCE [LARGE SCALE GENOMIC DNA]</scope>
    <source>
        <strain evidence="2 3">M0322</strain>
    </source>
</reference>
<evidence type="ECO:0000256" key="1">
    <source>
        <dbReference type="ARBA" id="ARBA00006484"/>
    </source>
</evidence>
<dbReference type="InterPro" id="IPR002347">
    <property type="entry name" value="SDR_fam"/>
</dbReference>
<proteinExistence type="inferred from homology"/>
<organism evidence="2 3">
    <name type="scientific">Alteraurantiacibacter buctensis</name>
    <dbReference type="NCBI Taxonomy" id="1503981"/>
    <lineage>
        <taxon>Bacteria</taxon>
        <taxon>Pseudomonadati</taxon>
        <taxon>Pseudomonadota</taxon>
        <taxon>Alphaproteobacteria</taxon>
        <taxon>Sphingomonadales</taxon>
        <taxon>Erythrobacteraceae</taxon>
        <taxon>Alteraurantiacibacter</taxon>
    </lineage>
</organism>